<dbReference type="GO" id="GO:0062101">
    <property type="term" value="F:peptidyl-aspartic acid 3-dioxygenase activity"/>
    <property type="evidence" value="ECO:0007669"/>
    <property type="project" value="InterPro"/>
</dbReference>
<feature type="transmembrane region" description="Helical" evidence="10">
    <location>
        <begin position="280"/>
        <end position="301"/>
    </location>
</feature>
<evidence type="ECO:0000256" key="6">
    <source>
        <dbReference type="ARBA" id="ARBA00023157"/>
    </source>
</evidence>
<feature type="region of interest" description="Disordered" evidence="9">
    <location>
        <begin position="397"/>
        <end position="445"/>
    </location>
</feature>
<feature type="compositionally biased region" description="Acidic residues" evidence="9">
    <location>
        <begin position="607"/>
        <end position="616"/>
    </location>
</feature>
<evidence type="ECO:0000256" key="10">
    <source>
        <dbReference type="SAM" id="Phobius"/>
    </source>
</evidence>
<feature type="compositionally biased region" description="Basic and acidic residues" evidence="9">
    <location>
        <begin position="617"/>
        <end position="630"/>
    </location>
</feature>
<feature type="region of interest" description="Disordered" evidence="9">
    <location>
        <begin position="460"/>
        <end position="531"/>
    </location>
</feature>
<accession>A0A493TGL8</accession>
<organism evidence="12 13">
    <name type="scientific">Anas platyrhynchos platyrhynchos</name>
    <name type="common">Northern mallard</name>
    <dbReference type="NCBI Taxonomy" id="8840"/>
    <lineage>
        <taxon>Eukaryota</taxon>
        <taxon>Metazoa</taxon>
        <taxon>Chordata</taxon>
        <taxon>Craniata</taxon>
        <taxon>Vertebrata</taxon>
        <taxon>Euteleostomi</taxon>
        <taxon>Archelosauria</taxon>
        <taxon>Archosauria</taxon>
        <taxon>Dinosauria</taxon>
        <taxon>Saurischia</taxon>
        <taxon>Theropoda</taxon>
        <taxon>Coelurosauria</taxon>
        <taxon>Aves</taxon>
        <taxon>Neognathae</taxon>
        <taxon>Galloanserae</taxon>
        <taxon>Anseriformes</taxon>
        <taxon>Anatidae</taxon>
        <taxon>Anatinae</taxon>
        <taxon>Anas</taxon>
    </lineage>
</organism>
<dbReference type="PANTHER" id="PTHR12366">
    <property type="entry name" value="ASPARTYL/ASPARAGINYL BETA-HYDROXYLASE"/>
    <property type="match status" value="1"/>
</dbReference>
<name>A0A493TGL8_ANAPP</name>
<evidence type="ECO:0000313" key="13">
    <source>
        <dbReference type="Proteomes" id="UP000016666"/>
    </source>
</evidence>
<feature type="domain" description="Aspartyl beta-hydroxylase/Triadin" evidence="11">
    <location>
        <begin position="269"/>
        <end position="349"/>
    </location>
</feature>
<feature type="compositionally biased region" description="Basic and acidic residues" evidence="9">
    <location>
        <begin position="563"/>
        <end position="586"/>
    </location>
</feature>
<reference evidence="12" key="3">
    <citation type="submission" date="2025-09" db="UniProtKB">
        <authorList>
            <consortium name="Ensembl"/>
        </authorList>
    </citation>
    <scope>IDENTIFICATION</scope>
</reference>
<dbReference type="PANTHER" id="PTHR12366:SF33">
    <property type="entry name" value="ASPARTYL_ASPARAGINYL BETA-HYDROXYLASE"/>
    <property type="match status" value="1"/>
</dbReference>
<reference evidence="12" key="2">
    <citation type="submission" date="2025-08" db="UniProtKB">
        <authorList>
            <consortium name="Ensembl"/>
        </authorList>
    </citation>
    <scope>IDENTIFICATION</scope>
</reference>
<evidence type="ECO:0000256" key="1">
    <source>
        <dbReference type="ARBA" id="ARBA00004606"/>
    </source>
</evidence>
<keyword evidence="4 10" id="KW-1133">Transmembrane helix</keyword>
<feature type="region of interest" description="Disordered" evidence="9">
    <location>
        <begin position="124"/>
        <end position="152"/>
    </location>
</feature>
<feature type="compositionally biased region" description="Basic and acidic residues" evidence="9">
    <location>
        <begin position="477"/>
        <end position="487"/>
    </location>
</feature>
<feature type="compositionally biased region" description="Acidic residues" evidence="9">
    <location>
        <begin position="587"/>
        <end position="599"/>
    </location>
</feature>
<keyword evidence="13" id="KW-1185">Reference proteome</keyword>
<dbReference type="Ensembl" id="ENSAPLT00000045451.1">
    <property type="protein sequence ID" value="ENSAPLP00000025041.1"/>
    <property type="gene ID" value="ENSAPLG00000006796.2"/>
</dbReference>
<dbReference type="GeneTree" id="ENSGT00940000156304"/>
<evidence type="ECO:0000256" key="8">
    <source>
        <dbReference type="ARBA" id="ARBA00037847"/>
    </source>
</evidence>
<feature type="region of interest" description="Disordered" evidence="9">
    <location>
        <begin position="175"/>
        <end position="232"/>
    </location>
</feature>
<keyword evidence="3 10" id="KW-0812">Transmembrane</keyword>
<evidence type="ECO:0000259" key="11">
    <source>
        <dbReference type="Pfam" id="PF05279"/>
    </source>
</evidence>
<protein>
    <submittedName>
        <fullName evidence="12">Aspartate beta-hydroxylase</fullName>
    </submittedName>
</protein>
<evidence type="ECO:0000256" key="2">
    <source>
        <dbReference type="ARBA" id="ARBA00022553"/>
    </source>
</evidence>
<keyword evidence="2" id="KW-0597">Phosphoprotein</keyword>
<sequence length="656" mass="73907">MSESEAGMRRQLCTSRRPNCEALPERLNQLFAITRAFNGHRGPLPRLEQSTRQHHLCPLPPHTEAVQKALHKPKTSIFRAGRGWNGQRRVTLNAWAAAMPRPLSASRPLPSRSLARGARPLPCCHVQSRRQRRARRTRAHPALSRPSPPFPLLANGRGALPRLLPLRASPLAACRRGGGARRRAAGGRGELPQAGRRGRRLRTPPAAAPRRLPTRHGLPQELQGNRRHPQPRPQASITFWRYRHAHFVWKSNANVMADDTETKHGGSKNGKKEGLSGSSFFTWFMVIALLGVWTSVAVVWFELVDYEEVLAKAKDFRYNLSEVLQGKLGIYDADGDGDFDVEDAKVLLGLTKDGSNENIDSLEEVLNILAEESSDWFYGFLSFLYDVLTPFEILEEEESEASDDVDGLKERSVPEQSTSPESEETIQPDEQSFVKSEHKNVDDVELEEEIQPVLHEAVHSEPAEGHEDVDESVNEQWQEKEETHGETFEAPATDDLLRELENEVTEDYETPDSFQKDADPVDLGATQPETYEVPVSYDYGMDVERTVSDPEAPGDAELMLEDAVEHYTEDRVHGDYDEEHEPKHEEETETQDTAVEDLPEEVHEAAEQDEIIEDLEIDKKMSVESKHTEDNPATETEESEIPVQTEDYSTDNPVDT</sequence>
<dbReference type="Pfam" id="PF05279">
    <property type="entry name" value="Asp-B-Hydro_N"/>
    <property type="match status" value="1"/>
</dbReference>
<reference evidence="12 13" key="1">
    <citation type="submission" date="2017-10" db="EMBL/GenBank/DDBJ databases">
        <title>A new Pekin duck reference genome.</title>
        <authorList>
            <person name="Hou Z.-C."/>
            <person name="Zhou Z.-K."/>
            <person name="Zhu F."/>
            <person name="Hou S.-S."/>
        </authorList>
    </citation>
    <scope>NUCLEOTIDE SEQUENCE [LARGE SCALE GENOMIC DNA]</scope>
</reference>
<feature type="compositionally biased region" description="Polar residues" evidence="9">
    <location>
        <begin position="646"/>
        <end position="656"/>
    </location>
</feature>
<dbReference type="GO" id="GO:0016020">
    <property type="term" value="C:membrane"/>
    <property type="evidence" value="ECO:0007669"/>
    <property type="project" value="UniProtKB-SubCell"/>
</dbReference>
<dbReference type="AlphaFoldDB" id="A0A493TGL8"/>
<comment type="subcellular location">
    <subcellularLocation>
        <location evidence="8">Endomembrane system</location>
        <topology evidence="8">Single-pass membrane protein</topology>
    </subcellularLocation>
    <subcellularLocation>
        <location evidence="1">Membrane</location>
        <topology evidence="1">Single-pass type II membrane protein</topology>
    </subcellularLocation>
</comment>
<feature type="compositionally biased region" description="Basic residues" evidence="9">
    <location>
        <begin position="127"/>
        <end position="139"/>
    </location>
</feature>
<gene>
    <name evidence="12" type="primary">ASPH</name>
</gene>
<evidence type="ECO:0000313" key="12">
    <source>
        <dbReference type="Ensembl" id="ENSAPLP00000025041.1"/>
    </source>
</evidence>
<keyword evidence="5 10" id="KW-0472">Membrane</keyword>
<proteinExistence type="predicted"/>
<feature type="compositionally biased region" description="Acidic residues" evidence="9">
    <location>
        <begin position="552"/>
        <end position="562"/>
    </location>
</feature>
<dbReference type="GO" id="GO:0005783">
    <property type="term" value="C:endoplasmic reticulum"/>
    <property type="evidence" value="ECO:0007669"/>
    <property type="project" value="TreeGrafter"/>
</dbReference>
<evidence type="ECO:0000256" key="3">
    <source>
        <dbReference type="ARBA" id="ARBA00022692"/>
    </source>
</evidence>
<evidence type="ECO:0000256" key="5">
    <source>
        <dbReference type="ARBA" id="ARBA00023136"/>
    </source>
</evidence>
<evidence type="ECO:0000256" key="7">
    <source>
        <dbReference type="ARBA" id="ARBA00023180"/>
    </source>
</evidence>
<evidence type="ECO:0000256" key="4">
    <source>
        <dbReference type="ARBA" id="ARBA00022989"/>
    </source>
</evidence>
<dbReference type="Proteomes" id="UP000016666">
    <property type="component" value="Chromosome 2"/>
</dbReference>
<keyword evidence="7" id="KW-0325">Glycoprotein</keyword>
<evidence type="ECO:0000256" key="9">
    <source>
        <dbReference type="SAM" id="MobiDB-lite"/>
    </source>
</evidence>
<dbReference type="InterPro" id="IPR039038">
    <property type="entry name" value="ASPH"/>
</dbReference>
<dbReference type="InterPro" id="IPR007943">
    <property type="entry name" value="Asp-B-hydro/Triadin_dom"/>
</dbReference>
<keyword evidence="6" id="KW-1015">Disulfide bond</keyword>
<feature type="region of interest" description="Disordered" evidence="9">
    <location>
        <begin position="543"/>
        <end position="656"/>
    </location>
</feature>